<evidence type="ECO:0000259" key="13">
    <source>
        <dbReference type="Pfam" id="PF08263"/>
    </source>
</evidence>
<keyword evidence="9 11" id="KW-0472">Membrane</keyword>
<evidence type="ECO:0000256" key="8">
    <source>
        <dbReference type="ARBA" id="ARBA00022989"/>
    </source>
</evidence>
<protein>
    <submittedName>
        <fullName evidence="15">Leucine-rich repeat protein</fullName>
    </submittedName>
</protein>
<name>A0A2U1QBD2_ARTAN</name>
<gene>
    <name evidence="15" type="ORF">CTI12_AA051160</name>
</gene>
<dbReference type="Pfam" id="PF00560">
    <property type="entry name" value="LRR_1"/>
    <property type="match status" value="4"/>
</dbReference>
<evidence type="ECO:0000256" key="12">
    <source>
        <dbReference type="SAM" id="SignalP"/>
    </source>
</evidence>
<evidence type="ECO:0000256" key="10">
    <source>
        <dbReference type="ARBA" id="ARBA00023180"/>
    </source>
</evidence>
<dbReference type="FunFam" id="3.80.10.10:FF:000095">
    <property type="entry name" value="LRR receptor-like serine/threonine-protein kinase GSO1"/>
    <property type="match status" value="2"/>
</dbReference>
<dbReference type="Gene3D" id="3.80.10.10">
    <property type="entry name" value="Ribonuclease Inhibitor"/>
    <property type="match status" value="4"/>
</dbReference>
<dbReference type="InterPro" id="IPR013210">
    <property type="entry name" value="LRR_N_plant-typ"/>
</dbReference>
<reference evidence="15 16" key="1">
    <citation type="journal article" date="2018" name="Mol. Plant">
        <title>The genome of Artemisia annua provides insight into the evolution of Asteraceae family and artemisinin biosynthesis.</title>
        <authorList>
            <person name="Shen Q."/>
            <person name="Zhang L."/>
            <person name="Liao Z."/>
            <person name="Wang S."/>
            <person name="Yan T."/>
            <person name="Shi P."/>
            <person name="Liu M."/>
            <person name="Fu X."/>
            <person name="Pan Q."/>
            <person name="Wang Y."/>
            <person name="Lv Z."/>
            <person name="Lu X."/>
            <person name="Zhang F."/>
            <person name="Jiang W."/>
            <person name="Ma Y."/>
            <person name="Chen M."/>
            <person name="Hao X."/>
            <person name="Li L."/>
            <person name="Tang Y."/>
            <person name="Lv G."/>
            <person name="Zhou Y."/>
            <person name="Sun X."/>
            <person name="Brodelius P.E."/>
            <person name="Rose J.K.C."/>
            <person name="Tang K."/>
        </authorList>
    </citation>
    <scope>NUCLEOTIDE SEQUENCE [LARGE SCALE GENOMIC DNA]</scope>
    <source>
        <strain evidence="16">cv. Huhao1</strain>
        <tissue evidence="15">Leaf</tissue>
    </source>
</reference>
<dbReference type="SUPFAM" id="SSF52058">
    <property type="entry name" value="L domain-like"/>
    <property type="match status" value="2"/>
</dbReference>
<evidence type="ECO:0000256" key="1">
    <source>
        <dbReference type="ARBA" id="ARBA00004251"/>
    </source>
</evidence>
<keyword evidence="10" id="KW-0325">Glycoprotein</keyword>
<comment type="similarity">
    <text evidence="2">Belongs to the RLP family.</text>
</comment>
<dbReference type="OrthoDB" id="676979at2759"/>
<keyword evidence="16" id="KW-1185">Reference proteome</keyword>
<keyword evidence="7" id="KW-0677">Repeat</keyword>
<dbReference type="SMART" id="SM00369">
    <property type="entry name" value="LRR_TYP"/>
    <property type="match status" value="9"/>
</dbReference>
<dbReference type="GO" id="GO:0006952">
    <property type="term" value="P:defense response"/>
    <property type="evidence" value="ECO:0007669"/>
    <property type="project" value="UniProtKB-ARBA"/>
</dbReference>
<dbReference type="PRINTS" id="PR00019">
    <property type="entry name" value="LEURICHRPT"/>
</dbReference>
<accession>A0A2U1QBD2</accession>
<evidence type="ECO:0000256" key="7">
    <source>
        <dbReference type="ARBA" id="ARBA00022737"/>
    </source>
</evidence>
<evidence type="ECO:0000313" key="15">
    <source>
        <dbReference type="EMBL" id="PWA95293.1"/>
    </source>
</evidence>
<evidence type="ECO:0000256" key="2">
    <source>
        <dbReference type="ARBA" id="ARBA00009592"/>
    </source>
</evidence>
<evidence type="ECO:0000256" key="9">
    <source>
        <dbReference type="ARBA" id="ARBA00023136"/>
    </source>
</evidence>
<proteinExistence type="inferred from homology"/>
<evidence type="ECO:0000313" key="16">
    <source>
        <dbReference type="Proteomes" id="UP000245207"/>
    </source>
</evidence>
<dbReference type="EMBL" id="PKPP01000252">
    <property type="protein sequence ID" value="PWA95293.1"/>
    <property type="molecule type" value="Genomic_DNA"/>
</dbReference>
<dbReference type="InterPro" id="IPR001611">
    <property type="entry name" value="Leu-rich_rpt"/>
</dbReference>
<dbReference type="Pfam" id="PF08263">
    <property type="entry name" value="LRRNT_2"/>
    <property type="match status" value="1"/>
</dbReference>
<evidence type="ECO:0000256" key="4">
    <source>
        <dbReference type="ARBA" id="ARBA00022614"/>
    </source>
</evidence>
<dbReference type="SUPFAM" id="SSF52047">
    <property type="entry name" value="RNI-like"/>
    <property type="match status" value="1"/>
</dbReference>
<dbReference type="GO" id="GO:0051707">
    <property type="term" value="P:response to other organism"/>
    <property type="evidence" value="ECO:0007669"/>
    <property type="project" value="UniProtKB-ARBA"/>
</dbReference>
<feature type="domain" description="Disease resistance R13L4/SHOC-2-like LRR" evidence="14">
    <location>
        <begin position="431"/>
        <end position="646"/>
    </location>
</feature>
<dbReference type="InterPro" id="IPR055414">
    <property type="entry name" value="LRR_R13L4/SHOC2-like"/>
</dbReference>
<evidence type="ECO:0000256" key="11">
    <source>
        <dbReference type="SAM" id="Phobius"/>
    </source>
</evidence>
<keyword evidence="8 11" id="KW-1133">Transmembrane helix</keyword>
<keyword evidence="5 11" id="KW-0812">Transmembrane</keyword>
<dbReference type="PANTHER" id="PTHR48063:SF99">
    <property type="entry name" value="LEUCINE-RICH REPEAT-CONTAINING, PLANT-TYPE, LEUCINE-RICH REPEAT DOMAIN SUPERFAMILY"/>
    <property type="match status" value="1"/>
</dbReference>
<evidence type="ECO:0000256" key="5">
    <source>
        <dbReference type="ARBA" id="ARBA00022692"/>
    </source>
</evidence>
<feature type="transmembrane region" description="Helical" evidence="11">
    <location>
        <begin position="1053"/>
        <end position="1076"/>
    </location>
</feature>
<dbReference type="Proteomes" id="UP000245207">
    <property type="component" value="Unassembled WGS sequence"/>
</dbReference>
<dbReference type="Pfam" id="PF23598">
    <property type="entry name" value="LRR_14"/>
    <property type="match status" value="1"/>
</dbReference>
<dbReference type="InterPro" id="IPR003591">
    <property type="entry name" value="Leu-rich_rpt_typical-subtyp"/>
</dbReference>
<comment type="caution">
    <text evidence="15">The sequence shown here is derived from an EMBL/GenBank/DDBJ whole genome shotgun (WGS) entry which is preliminary data.</text>
</comment>
<dbReference type="Pfam" id="PF13855">
    <property type="entry name" value="LRR_8"/>
    <property type="match status" value="3"/>
</dbReference>
<feature type="chain" id="PRO_5015402623" evidence="12">
    <location>
        <begin position="31"/>
        <end position="1109"/>
    </location>
</feature>
<keyword evidence="6 12" id="KW-0732">Signal</keyword>
<dbReference type="AlphaFoldDB" id="A0A2U1QBD2"/>
<keyword evidence="4" id="KW-0433">Leucine-rich repeat</keyword>
<comment type="subcellular location">
    <subcellularLocation>
        <location evidence="1">Cell membrane</location>
        <topology evidence="1">Single-pass type I membrane protein</topology>
    </subcellularLocation>
</comment>
<dbReference type="FunFam" id="3.80.10.10:FF:000111">
    <property type="entry name" value="LRR receptor-like serine/threonine-protein kinase ERECTA"/>
    <property type="match status" value="1"/>
</dbReference>
<dbReference type="STRING" id="35608.A0A2U1QBD2"/>
<evidence type="ECO:0000256" key="3">
    <source>
        <dbReference type="ARBA" id="ARBA00022475"/>
    </source>
</evidence>
<organism evidence="15 16">
    <name type="scientific">Artemisia annua</name>
    <name type="common">Sweet wormwood</name>
    <dbReference type="NCBI Taxonomy" id="35608"/>
    <lineage>
        <taxon>Eukaryota</taxon>
        <taxon>Viridiplantae</taxon>
        <taxon>Streptophyta</taxon>
        <taxon>Embryophyta</taxon>
        <taxon>Tracheophyta</taxon>
        <taxon>Spermatophyta</taxon>
        <taxon>Magnoliopsida</taxon>
        <taxon>eudicotyledons</taxon>
        <taxon>Gunneridae</taxon>
        <taxon>Pentapetalae</taxon>
        <taxon>asterids</taxon>
        <taxon>campanulids</taxon>
        <taxon>Asterales</taxon>
        <taxon>Asteraceae</taxon>
        <taxon>Asteroideae</taxon>
        <taxon>Anthemideae</taxon>
        <taxon>Artemisiinae</taxon>
        <taxon>Artemisia</taxon>
    </lineage>
</organism>
<feature type="signal peptide" evidence="12">
    <location>
        <begin position="1"/>
        <end position="30"/>
    </location>
</feature>
<dbReference type="GO" id="GO:0005886">
    <property type="term" value="C:plasma membrane"/>
    <property type="evidence" value="ECO:0007669"/>
    <property type="project" value="UniProtKB-SubCell"/>
</dbReference>
<evidence type="ECO:0000256" key="6">
    <source>
        <dbReference type="ARBA" id="ARBA00022729"/>
    </source>
</evidence>
<feature type="domain" description="Leucine-rich repeat-containing N-terminal plant-type" evidence="13">
    <location>
        <begin position="41"/>
        <end position="80"/>
    </location>
</feature>
<sequence length="1109" mass="123148">MIVSLPVPYVSSSSYLCLLLVLALLRYCICDQNFDDVLCMDRERQALLEFKRGLIDEAGRLASWAGVENDCCKWVGIDCDNVTGHVHRVDLRALKGHCVRSDYERYKDFDDAQKQMLKGNFSSSLMQLKQLKYLDASCNDFGRIQVPKFIASLGNLRYVNISRSNFIGIIPPQFGNLSELHVLSLGSFRNSYEMTSMMDMQWLSSLHKLHHLDLSGVSLSQASDWLKVINTLPSLVELHLSNTQLHDIHPYVSSSNLTSLSLLDLSQNDFSQSFMPQWIYSITSLVSLDLSSCTFYGTIPNSIHSFRNLTNLESLHVLGNTFMNSSLVLQGLSSCKLISLDISFCDISSSVLDALHNLTSLHIVDLSLNELSEPLPKSLGNLCNLRKIDLSLNQFYGISLTNHLEYFFKCGSPSLESLSLTSTGIFGHLPSQIGKLIHLVHLLLSKNNIIGTIPGSIGRLSFLRTLSLSQNNITGPIPFSIGQLLNLQVLDLSYNTLNGSLPYSIGRLSSLQVLKLSHNRLNGNLPNSLGQLLKLKTLGFSYNLMTGVVTEAHFAKLVNLYYLNGKGNSLILRPQHANWIPPFQLEYLYLNSWVLGPEFPLWLQSQRELLYLDVSNTSISSPIHKSFWRSFPNLAYLDMSKNVIQGSFSSFPPSLGVLNLNSNKFTGRLPSNSGRQLAYIDVSNNSFEGSLHQFLCSYDGILPIVLNLGNNHLSGVIPHCWENWKDLQFLNLENNNLSGGIPVTLGSITELHSLHMHGNKLSGRLPASLMNLTNLEILQLGRNELVGNIPEWLGTHLPSLRILNLRFNNFHGNIPHELCNLTHIQILDLAHNKLSGNIPTCVNNFNVLSGKESISNVQYSFPFSYYPAGYSYSSGSGGSTISAFASASSGPAGSTISAFSSDSLVLKGREDTYGAILGLVTLLDLSSNYLVGHIPTEHTTLSELQSLNFSRNQLTGGIPDKIGDMKSLVSLDVSMNKLYGQLPMSLSNLNFLSSFNVSYNNLTGRVPSSTQLQSFNESSFIGNGLCGAPVTDTCVPVEVPDSEVQIEEDGPDWGLIISIMAGFVFGFWIILVPLIVCRSWRIKYFHFMSELAYMVYDFMHMYCFNKFSK</sequence>
<dbReference type="InterPro" id="IPR046956">
    <property type="entry name" value="RLP23-like"/>
</dbReference>
<dbReference type="InterPro" id="IPR032675">
    <property type="entry name" value="LRR_dom_sf"/>
</dbReference>
<keyword evidence="3" id="KW-1003">Cell membrane</keyword>
<evidence type="ECO:0000259" key="14">
    <source>
        <dbReference type="Pfam" id="PF23598"/>
    </source>
</evidence>
<dbReference type="PANTHER" id="PTHR48063">
    <property type="entry name" value="LRR RECEPTOR-LIKE KINASE"/>
    <property type="match status" value="1"/>
</dbReference>